<keyword evidence="4" id="KW-1185">Reference proteome</keyword>
<dbReference type="InterPro" id="IPR003959">
    <property type="entry name" value="ATPase_AAA_core"/>
</dbReference>
<dbReference type="CDD" id="cd19481">
    <property type="entry name" value="RecA-like_protease"/>
    <property type="match status" value="1"/>
</dbReference>
<dbReference type="PANTHER" id="PTHR46411:SF3">
    <property type="entry name" value="AAA+ ATPASE DOMAIN-CONTAINING PROTEIN"/>
    <property type="match status" value="1"/>
</dbReference>
<dbReference type="SMART" id="SM00382">
    <property type="entry name" value="AAA"/>
    <property type="match status" value="1"/>
</dbReference>
<dbReference type="EMBL" id="JANBVO010000045">
    <property type="protein sequence ID" value="KAJ9134155.1"/>
    <property type="molecule type" value="Genomic_DNA"/>
</dbReference>
<evidence type="ECO:0000313" key="3">
    <source>
        <dbReference type="EMBL" id="KAJ9134155.1"/>
    </source>
</evidence>
<feature type="domain" description="AAA+ ATPase" evidence="2">
    <location>
        <begin position="532"/>
        <end position="664"/>
    </location>
</feature>
<dbReference type="GO" id="GO:0005524">
    <property type="term" value="F:ATP binding"/>
    <property type="evidence" value="ECO:0007669"/>
    <property type="project" value="InterPro"/>
</dbReference>
<dbReference type="Pfam" id="PF22942">
    <property type="entry name" value="DUF7025"/>
    <property type="match status" value="1"/>
</dbReference>
<comment type="caution">
    <text evidence="3">The sequence shown here is derived from an EMBL/GenBank/DDBJ whole genome shotgun (WGS) entry which is preliminary data.</text>
</comment>
<dbReference type="GO" id="GO:0016887">
    <property type="term" value="F:ATP hydrolysis activity"/>
    <property type="evidence" value="ECO:0007669"/>
    <property type="project" value="InterPro"/>
</dbReference>
<dbReference type="Gene3D" id="3.40.50.300">
    <property type="entry name" value="P-loop containing nucleotide triphosphate hydrolases"/>
    <property type="match status" value="1"/>
</dbReference>
<organism evidence="3 4">
    <name type="scientific">Pleurostoma richardsiae</name>
    <dbReference type="NCBI Taxonomy" id="41990"/>
    <lineage>
        <taxon>Eukaryota</taxon>
        <taxon>Fungi</taxon>
        <taxon>Dikarya</taxon>
        <taxon>Ascomycota</taxon>
        <taxon>Pezizomycotina</taxon>
        <taxon>Sordariomycetes</taxon>
        <taxon>Sordariomycetidae</taxon>
        <taxon>Calosphaeriales</taxon>
        <taxon>Pleurostomataceae</taxon>
        <taxon>Pleurostoma</taxon>
    </lineage>
</organism>
<name>A0AA38VIC5_9PEZI</name>
<reference evidence="3" key="1">
    <citation type="submission" date="2022-07" db="EMBL/GenBank/DDBJ databases">
        <title>Fungi with potential for degradation of polypropylene.</title>
        <authorList>
            <person name="Gostincar C."/>
        </authorList>
    </citation>
    <scope>NUCLEOTIDE SEQUENCE</scope>
    <source>
        <strain evidence="3">EXF-13308</strain>
    </source>
</reference>
<dbReference type="InterPro" id="IPR027417">
    <property type="entry name" value="P-loop_NTPase"/>
</dbReference>
<protein>
    <submittedName>
        <fullName evidence="3">26S protease regulatory subunit 4-like protein 1</fullName>
    </submittedName>
</protein>
<keyword evidence="3" id="KW-0378">Hydrolase</keyword>
<dbReference type="Pfam" id="PF00004">
    <property type="entry name" value="AAA"/>
    <property type="match status" value="1"/>
</dbReference>
<sequence>MATDSVETAASHSDDDSYSVIERLADAIRIEDEQQTAPEDRSRLVQDLYEGPRKCQCCINWVEEVPTNLELSMPAMAVDDADGPAIVIRRRVMRGQRKKQLNMHSVEIRNAEVRRVLLEVFAGLDNLLPQVRYLIFLAPFRQFFWRWDRFEKAVQDERDEAVRTILLQLRAVIRAELAQAFAVTKELVTHGIITQDFLWTIFPPGELIYSVADDADRFYILQTPRLRGCGYPSNDLYLKYVDWDGSKFGYWTTTIRFDDFLGTKKITDLKAFPARYLHDLDEIKAGCLERAQKFQSLAGIHYKGYRSLEKSSRDAEGTGRLDRRIILDAEGHPSRRSTSVLYDRPEEMKFRTGLITQAPVDKTPPGGHRPLPQPTFTVNGPVANYDGMPGFPMGRPMPPREDSIYSSDESSGARRRRLRNKKKKADHPRVVTRKRSDDSLSSIASDDSDSSVTKELSEFHLLLCNSRLLGFCLREKEWRSFDVERIQDIEWNAEPFDSLVLPEGYKELILSFVESQLKDGDTFDDVINGKGGGLVILLAGDPGVGKTLTAESVAEKMHTPLYKMELSELAEDEEDSGTEKDDDDISSTFDLAARWNAVLLIDECDMYLEKRSEASPKRNKIVSRFLQELEYYPSLLFLTTNREKVLDPAIYSRIHLTINYPALDVPSRQAIWHNFLEREPGSAVSNAEVKVLAAVEVNGRRIRNIIKTARIMAKRERRGICFDDIRRVMKITEGLAI</sequence>
<dbReference type="Proteomes" id="UP001174694">
    <property type="component" value="Unassembled WGS sequence"/>
</dbReference>
<keyword evidence="3" id="KW-0645">Protease</keyword>
<feature type="compositionally biased region" description="Basic residues" evidence="1">
    <location>
        <begin position="413"/>
        <end position="433"/>
    </location>
</feature>
<dbReference type="SUPFAM" id="SSF52540">
    <property type="entry name" value="P-loop containing nucleoside triphosphate hydrolases"/>
    <property type="match status" value="1"/>
</dbReference>
<evidence type="ECO:0000313" key="4">
    <source>
        <dbReference type="Proteomes" id="UP001174694"/>
    </source>
</evidence>
<evidence type="ECO:0000256" key="1">
    <source>
        <dbReference type="SAM" id="MobiDB-lite"/>
    </source>
</evidence>
<feature type="region of interest" description="Disordered" evidence="1">
    <location>
        <begin position="389"/>
        <end position="448"/>
    </location>
</feature>
<dbReference type="GO" id="GO:0006508">
    <property type="term" value="P:proteolysis"/>
    <property type="evidence" value="ECO:0007669"/>
    <property type="project" value="UniProtKB-KW"/>
</dbReference>
<proteinExistence type="predicted"/>
<accession>A0AA38VIC5</accession>
<gene>
    <name evidence="3" type="ORF">NKR23_g10321</name>
</gene>
<evidence type="ECO:0000259" key="2">
    <source>
        <dbReference type="SMART" id="SM00382"/>
    </source>
</evidence>
<dbReference type="GO" id="GO:0008233">
    <property type="term" value="F:peptidase activity"/>
    <property type="evidence" value="ECO:0007669"/>
    <property type="project" value="UniProtKB-KW"/>
</dbReference>
<dbReference type="AlphaFoldDB" id="A0AA38VIC5"/>
<dbReference type="InterPro" id="IPR054289">
    <property type="entry name" value="DUF7025"/>
</dbReference>
<dbReference type="InterPro" id="IPR003593">
    <property type="entry name" value="AAA+_ATPase"/>
</dbReference>
<dbReference type="PANTHER" id="PTHR46411">
    <property type="entry name" value="FAMILY ATPASE, PUTATIVE-RELATED"/>
    <property type="match status" value="1"/>
</dbReference>